<dbReference type="Gene3D" id="3.30.70.1350">
    <property type="entry name" value="Cation efflux protein, cytoplasmic domain"/>
    <property type="match status" value="1"/>
</dbReference>
<reference evidence="10 11" key="1">
    <citation type="submission" date="2022-03" db="EMBL/GenBank/DDBJ databases">
        <title>Novel taxa within the pig intestine.</title>
        <authorList>
            <person name="Wylensek D."/>
            <person name="Bishof K."/>
            <person name="Afrizal A."/>
            <person name="Clavel T."/>
        </authorList>
    </citation>
    <scope>NUCLEOTIDE SEQUENCE [LARGE SCALE GENOMIC DNA]</scope>
    <source>
        <strain evidence="10 11">Cla-KB-P134</strain>
    </source>
</reference>
<evidence type="ECO:0000313" key="10">
    <source>
        <dbReference type="EMBL" id="MDX8416611.1"/>
    </source>
</evidence>
<comment type="similarity">
    <text evidence="2">Belongs to the cation diffusion facilitator (CDF) transporter (TC 2.A.4) family.</text>
</comment>
<dbReference type="Pfam" id="PF16916">
    <property type="entry name" value="ZT_dimer"/>
    <property type="match status" value="1"/>
</dbReference>
<evidence type="ECO:0000256" key="6">
    <source>
        <dbReference type="ARBA" id="ARBA00023136"/>
    </source>
</evidence>
<evidence type="ECO:0000256" key="3">
    <source>
        <dbReference type="ARBA" id="ARBA00022448"/>
    </source>
</evidence>
<name>A0ABU4WJ75_9FIRM</name>
<feature type="transmembrane region" description="Helical" evidence="7">
    <location>
        <begin position="198"/>
        <end position="216"/>
    </location>
</feature>
<keyword evidence="5 7" id="KW-1133">Transmembrane helix</keyword>
<dbReference type="SUPFAM" id="SSF161111">
    <property type="entry name" value="Cation efflux protein transmembrane domain-like"/>
    <property type="match status" value="1"/>
</dbReference>
<dbReference type="EMBL" id="JALBUS010000002">
    <property type="protein sequence ID" value="MDX8416611.1"/>
    <property type="molecule type" value="Genomic_DNA"/>
</dbReference>
<feature type="transmembrane region" description="Helical" evidence="7">
    <location>
        <begin position="131"/>
        <end position="151"/>
    </location>
</feature>
<comment type="caution">
    <text evidence="10">The sequence shown here is derived from an EMBL/GenBank/DDBJ whole genome shotgun (WGS) entry which is preliminary data.</text>
</comment>
<dbReference type="InterPro" id="IPR027469">
    <property type="entry name" value="Cation_efflux_TMD_sf"/>
</dbReference>
<feature type="transmembrane region" description="Helical" evidence="7">
    <location>
        <begin position="25"/>
        <end position="44"/>
    </location>
</feature>
<evidence type="ECO:0000313" key="11">
    <source>
        <dbReference type="Proteomes" id="UP001285244"/>
    </source>
</evidence>
<keyword evidence="4 7" id="KW-0812">Transmembrane</keyword>
<proteinExistence type="inferred from homology"/>
<dbReference type="InterPro" id="IPR027470">
    <property type="entry name" value="Cation_efflux_CTD"/>
</dbReference>
<evidence type="ECO:0000256" key="4">
    <source>
        <dbReference type="ARBA" id="ARBA00022692"/>
    </source>
</evidence>
<dbReference type="Pfam" id="PF01545">
    <property type="entry name" value="Cation_efflux"/>
    <property type="match status" value="1"/>
</dbReference>
<dbReference type="InterPro" id="IPR036837">
    <property type="entry name" value="Cation_efflux_CTD_sf"/>
</dbReference>
<protein>
    <submittedName>
        <fullName evidence="10">Cation diffusion facilitator family transporter</fullName>
    </submittedName>
</protein>
<feature type="domain" description="Cation efflux protein transmembrane" evidence="8">
    <location>
        <begin position="34"/>
        <end position="224"/>
    </location>
</feature>
<dbReference type="InterPro" id="IPR058533">
    <property type="entry name" value="Cation_efflux_TM"/>
</dbReference>
<evidence type="ECO:0000256" key="5">
    <source>
        <dbReference type="ARBA" id="ARBA00022989"/>
    </source>
</evidence>
<comment type="subcellular location">
    <subcellularLocation>
        <location evidence="1">Membrane</location>
        <topology evidence="1">Multi-pass membrane protein</topology>
    </subcellularLocation>
</comment>
<dbReference type="SUPFAM" id="SSF160240">
    <property type="entry name" value="Cation efflux protein cytoplasmic domain-like"/>
    <property type="match status" value="1"/>
</dbReference>
<organism evidence="10 11">
    <name type="scientific">Absicoccus intestinalis</name>
    <dbReference type="NCBI Taxonomy" id="2926319"/>
    <lineage>
        <taxon>Bacteria</taxon>
        <taxon>Bacillati</taxon>
        <taxon>Bacillota</taxon>
        <taxon>Erysipelotrichia</taxon>
        <taxon>Erysipelotrichales</taxon>
        <taxon>Erysipelotrichaceae</taxon>
        <taxon>Absicoccus</taxon>
    </lineage>
</organism>
<dbReference type="PANTHER" id="PTHR43840">
    <property type="entry name" value="MITOCHONDRIAL METAL TRANSPORTER 1-RELATED"/>
    <property type="match status" value="1"/>
</dbReference>
<evidence type="ECO:0000259" key="9">
    <source>
        <dbReference type="Pfam" id="PF16916"/>
    </source>
</evidence>
<feature type="domain" description="Cation efflux protein cytoplasmic" evidence="9">
    <location>
        <begin position="228"/>
        <end position="304"/>
    </location>
</feature>
<keyword evidence="3" id="KW-0813">Transport</keyword>
<feature type="transmembrane region" description="Helical" evidence="7">
    <location>
        <begin position="172"/>
        <end position="192"/>
    </location>
</feature>
<evidence type="ECO:0000256" key="7">
    <source>
        <dbReference type="SAM" id="Phobius"/>
    </source>
</evidence>
<keyword evidence="11" id="KW-1185">Reference proteome</keyword>
<feature type="transmembrane region" description="Helical" evidence="7">
    <location>
        <begin position="99"/>
        <end position="116"/>
    </location>
</feature>
<evidence type="ECO:0000256" key="2">
    <source>
        <dbReference type="ARBA" id="ARBA00008114"/>
    </source>
</evidence>
<dbReference type="Gene3D" id="1.20.1510.10">
    <property type="entry name" value="Cation efflux protein transmembrane domain"/>
    <property type="match status" value="1"/>
</dbReference>
<accession>A0ABU4WJ75</accession>
<sequence length="390" mass="43809">MGMIQWLIRRYTKGQDPTSAHTRDIVGRISGSLGIFFNIFLFVIKFGIGTIVHSISIQADGINNLTDAGSSIVSVISFHFANKPADQEHPFGHQRTETLTSFVIALFLCVLGIRMMEESILKIQHPNAIDFRWITILVLVISICVKGYMYFYNMDLSKTYHSSLLKAVAMDAISDLFGTSAVLLSTCISPLLHVNLDGYMGVIVSVLILYNAFQLIKETVNDLIGKAPDPETIKALKTILMEDDKIFGVHDVMIHDYGPGQVFASAHVEVDAEDNILDIHDTIDNLEHIVKDQLQMELVLHMDPVKINDPLTNQYRLVVKNAIKEIDEGWTFHDFRIVDGPTHTNLVFDLVVPFNEKRSKAELTQILEAHIKTHKKVYLVITIDHPMTGA</sequence>
<dbReference type="InterPro" id="IPR050291">
    <property type="entry name" value="CDF_Transporter"/>
</dbReference>
<evidence type="ECO:0000256" key="1">
    <source>
        <dbReference type="ARBA" id="ARBA00004141"/>
    </source>
</evidence>
<dbReference type="Proteomes" id="UP001285244">
    <property type="component" value="Unassembled WGS sequence"/>
</dbReference>
<keyword evidence="6 7" id="KW-0472">Membrane</keyword>
<gene>
    <name evidence="10" type="ORF">MOZ64_01970</name>
</gene>
<dbReference type="NCBIfam" id="TIGR01297">
    <property type="entry name" value="CDF"/>
    <property type="match status" value="1"/>
</dbReference>
<dbReference type="PANTHER" id="PTHR43840:SF50">
    <property type="entry name" value="MANGANESE EFFLUX SYSTEM PROTEIN MNES"/>
    <property type="match status" value="1"/>
</dbReference>
<dbReference type="InterPro" id="IPR002524">
    <property type="entry name" value="Cation_efflux"/>
</dbReference>
<dbReference type="RefSeq" id="WP_320324946.1">
    <property type="nucleotide sequence ID" value="NZ_JALBUS010000002.1"/>
</dbReference>
<evidence type="ECO:0000259" key="8">
    <source>
        <dbReference type="Pfam" id="PF01545"/>
    </source>
</evidence>